<proteinExistence type="predicted"/>
<accession>A0AAE0GC49</accession>
<dbReference type="AlphaFoldDB" id="A0AAE0GC49"/>
<reference evidence="1 2" key="1">
    <citation type="journal article" date="2015" name="Genome Biol. Evol.">
        <title>Comparative Genomics of a Bacterivorous Green Alga Reveals Evolutionary Causalities and Consequences of Phago-Mixotrophic Mode of Nutrition.</title>
        <authorList>
            <person name="Burns J.A."/>
            <person name="Paasch A."/>
            <person name="Narechania A."/>
            <person name="Kim E."/>
        </authorList>
    </citation>
    <scope>NUCLEOTIDE SEQUENCE [LARGE SCALE GENOMIC DNA]</scope>
    <source>
        <strain evidence="1 2">PLY_AMNH</strain>
    </source>
</reference>
<gene>
    <name evidence="1" type="ORF">CYMTET_17113</name>
</gene>
<organism evidence="1 2">
    <name type="scientific">Cymbomonas tetramitiformis</name>
    <dbReference type="NCBI Taxonomy" id="36881"/>
    <lineage>
        <taxon>Eukaryota</taxon>
        <taxon>Viridiplantae</taxon>
        <taxon>Chlorophyta</taxon>
        <taxon>Pyramimonadophyceae</taxon>
        <taxon>Pyramimonadales</taxon>
        <taxon>Pyramimonadaceae</taxon>
        <taxon>Cymbomonas</taxon>
    </lineage>
</organism>
<comment type="caution">
    <text evidence="1">The sequence shown here is derived from an EMBL/GenBank/DDBJ whole genome shotgun (WGS) entry which is preliminary data.</text>
</comment>
<evidence type="ECO:0000313" key="2">
    <source>
        <dbReference type="Proteomes" id="UP001190700"/>
    </source>
</evidence>
<name>A0AAE0GC49_9CHLO</name>
<dbReference type="Proteomes" id="UP001190700">
    <property type="component" value="Unassembled WGS sequence"/>
</dbReference>
<protein>
    <submittedName>
        <fullName evidence="1">Uncharacterized protein</fullName>
    </submittedName>
</protein>
<dbReference type="EMBL" id="LGRX02007561">
    <property type="protein sequence ID" value="KAK3274716.1"/>
    <property type="molecule type" value="Genomic_DNA"/>
</dbReference>
<sequence length="281" mass="31311">MVERDSTFIARCHLPGCKESPSRHKAANNDKEAKRARIFAAVAKEKALAGHHKQAVELWITALTRLETLEWRERSKVQPAWKFGLAEALSAKGDLTQAVKAVSDLLAVCNTATVVDILYEEADRLLRASSDHSPPPLTVSDASSTPLEELDGQVVATASWKAVGVVQDESGGTCESIKVIEDIGCVVLWVRGDIILWDFVRDKIRHRIVISPQLIKDKHYQDVLLDSWKSGKDTWNLVLATKDPDRRTQGLYVLHDLESLDISAEYYRGIASFDKRVDAEV</sequence>
<keyword evidence="2" id="KW-1185">Reference proteome</keyword>
<evidence type="ECO:0000313" key="1">
    <source>
        <dbReference type="EMBL" id="KAK3274716.1"/>
    </source>
</evidence>